<dbReference type="InterPro" id="IPR027417">
    <property type="entry name" value="P-loop_NTPase"/>
</dbReference>
<protein>
    <submittedName>
        <fullName evidence="5">3019_t:CDS:1</fullName>
    </submittedName>
</protein>
<dbReference type="OrthoDB" id="8954335at2759"/>
<dbReference type="Pfam" id="PF02263">
    <property type="entry name" value="GBP"/>
    <property type="match status" value="1"/>
</dbReference>
<dbReference type="PANTHER" id="PTHR10751">
    <property type="entry name" value="GUANYLATE BINDING PROTEIN"/>
    <property type="match status" value="1"/>
</dbReference>
<dbReference type="AlphaFoldDB" id="A0A9N8VYQ1"/>
<dbReference type="PROSITE" id="PS51715">
    <property type="entry name" value="G_GB1_RHD3"/>
    <property type="match status" value="1"/>
</dbReference>
<accession>A0A9N8VYQ1</accession>
<name>A0A9N8VYQ1_9GLOM</name>
<dbReference type="Gene3D" id="3.80.10.10">
    <property type="entry name" value="Ribonuclease Inhibitor"/>
    <property type="match status" value="1"/>
</dbReference>
<dbReference type="GO" id="GO:0003924">
    <property type="term" value="F:GTPase activity"/>
    <property type="evidence" value="ECO:0007669"/>
    <property type="project" value="InterPro"/>
</dbReference>
<feature type="domain" description="GB1/RHD3-type G" evidence="4">
    <location>
        <begin position="52"/>
        <end position="275"/>
    </location>
</feature>
<dbReference type="Pfam" id="PF13516">
    <property type="entry name" value="LRR_6"/>
    <property type="match status" value="3"/>
</dbReference>
<dbReference type="SMART" id="SM00368">
    <property type="entry name" value="LRR_RI"/>
    <property type="match status" value="3"/>
</dbReference>
<dbReference type="Gene3D" id="3.40.50.300">
    <property type="entry name" value="P-loop containing nucleotide triphosphate hydrolases"/>
    <property type="match status" value="1"/>
</dbReference>
<reference evidence="5" key="1">
    <citation type="submission" date="2021-06" db="EMBL/GenBank/DDBJ databases">
        <authorList>
            <person name="Kallberg Y."/>
            <person name="Tangrot J."/>
            <person name="Rosling A."/>
        </authorList>
    </citation>
    <scope>NUCLEOTIDE SEQUENCE</scope>
    <source>
        <strain evidence="5">UK204</strain>
    </source>
</reference>
<proteinExistence type="inferred from homology"/>
<dbReference type="EMBL" id="CAJVPQ010000276">
    <property type="protein sequence ID" value="CAG8465655.1"/>
    <property type="molecule type" value="Genomic_DNA"/>
</dbReference>
<dbReference type="SUPFAM" id="SSF52047">
    <property type="entry name" value="RNI-like"/>
    <property type="match status" value="1"/>
</dbReference>
<keyword evidence="2" id="KW-0342">GTP-binding</keyword>
<comment type="caution">
    <text evidence="5">The sequence shown here is derived from an EMBL/GenBank/DDBJ whole genome shotgun (WGS) entry which is preliminary data.</text>
</comment>
<dbReference type="Proteomes" id="UP000789570">
    <property type="component" value="Unassembled WGS sequence"/>
</dbReference>
<organism evidence="5 6">
    <name type="scientific">Funneliformis caledonium</name>
    <dbReference type="NCBI Taxonomy" id="1117310"/>
    <lineage>
        <taxon>Eukaryota</taxon>
        <taxon>Fungi</taxon>
        <taxon>Fungi incertae sedis</taxon>
        <taxon>Mucoromycota</taxon>
        <taxon>Glomeromycotina</taxon>
        <taxon>Glomeromycetes</taxon>
        <taxon>Glomerales</taxon>
        <taxon>Glomeraceae</taxon>
        <taxon>Funneliformis</taxon>
    </lineage>
</organism>
<evidence type="ECO:0000313" key="5">
    <source>
        <dbReference type="EMBL" id="CAG8465655.1"/>
    </source>
</evidence>
<evidence type="ECO:0000259" key="4">
    <source>
        <dbReference type="PROSITE" id="PS51715"/>
    </source>
</evidence>
<dbReference type="InterPro" id="IPR001611">
    <property type="entry name" value="Leu-rich_rpt"/>
</dbReference>
<evidence type="ECO:0000256" key="2">
    <source>
        <dbReference type="ARBA" id="ARBA00023134"/>
    </source>
</evidence>
<sequence>MSDYINKFGKGIPYREGNPIQLLKYIKNERNPNEYGKIVLNDEAINIINSIEEPISVIVVVGSYRRGKSWFANLLLGRHNGFLLGSTVDGCTQGIYMWDQPFYHEGKRIIVLDCEGIDDPKQNQQWAIRLFVLCLTISSTFIYNLNGVVGREDIGKLFLMSHLTKYIQPPPDYQFLPRMVVLLRDFMLQNPDDFRDYFLNRLSQVNEQAAEGIKKYFSHFDVFALPMPAADRTQLQNLDKVSTSDLQSEFVEEATISINKILSTSAPKYIGSSTMSGVPFTKFLQECVNKLNDTSETSNFHLSIPDEYESIIEYIAHKSIDHCVQMYVTSMKSLLRSGNDHDENVQHVEVFNWTDFHEVHLNVFNQVETEFFKRIIGDEIQIKNYERDLNKLIGREFEEFRRINSESLYELNIELAKGLWDRNVKVGLDKDNRFESQEDFDNAIAVFEREVLDTLIDCPETEKIMARFKSQEYQDAITILKSLGILKGELADQIKSMQETEQRYLESSTKPQEYPVTLHNSTLNGQLLTSLLPWQTISYLQYFRHSGRFTFRYEGISKLESLNDLLVHLSRNRNEYLISGNTMKNPGSVYRFKLPTICSICHEVGHEPENCNVIDIILSRRMLNHQEIDVMINRILEFNRPIRKISLRFNQVGNEGAKSIAKLIEQNNSLTELNLGDTKINDDGILLIVEALKKNRSIKKLILENNDIGDKGLSAIADLLKINKVLKNIDLSQLNSEVSLEFLKKLDEALLHNTNLVYVNFNTKGLHLQPGVNFSKFDSLYLLKSSHRVSIPAHLDGRKIQLYSSILNYFHQNRIFDSFSTVSMIELMSKARILLLNNLNSNVLVKVPSEVWIQIFRDFGEEKGLSKRHVDMIVKYSSTRSTLSKDVTERKFLESVYTNKFVSE</sequence>
<dbReference type="InterPro" id="IPR032675">
    <property type="entry name" value="LRR_dom_sf"/>
</dbReference>
<dbReference type="InterPro" id="IPR030386">
    <property type="entry name" value="G_GB1_RHD3_dom"/>
</dbReference>
<evidence type="ECO:0000313" key="6">
    <source>
        <dbReference type="Proteomes" id="UP000789570"/>
    </source>
</evidence>
<dbReference type="InterPro" id="IPR015894">
    <property type="entry name" value="Guanylate-bd_N"/>
</dbReference>
<dbReference type="GO" id="GO:0005525">
    <property type="term" value="F:GTP binding"/>
    <property type="evidence" value="ECO:0007669"/>
    <property type="project" value="UniProtKB-KW"/>
</dbReference>
<evidence type="ECO:0000256" key="1">
    <source>
        <dbReference type="ARBA" id="ARBA00022741"/>
    </source>
</evidence>
<comment type="similarity">
    <text evidence="3">Belongs to the TRAFAC class dynamin-like GTPase superfamily. GB1/RHD3 GTPase family.</text>
</comment>
<keyword evidence="1" id="KW-0547">Nucleotide-binding</keyword>
<dbReference type="SUPFAM" id="SSF52540">
    <property type="entry name" value="P-loop containing nucleoside triphosphate hydrolases"/>
    <property type="match status" value="1"/>
</dbReference>
<keyword evidence="6" id="KW-1185">Reference proteome</keyword>
<gene>
    <name evidence="5" type="ORF">FCALED_LOCUS1964</name>
</gene>
<evidence type="ECO:0000256" key="3">
    <source>
        <dbReference type="PROSITE-ProRule" id="PRU01052"/>
    </source>
</evidence>